<name>A0A2M4CCN0_9DIPT</name>
<accession>A0A2M4CCN0</accession>
<sequence length="75" mass="8324">MRVVSASLAAHTTMAILLLVPPNALAELDGWEGCEFRWRAEEHAARPLARGHHTTATWCCTYHKTVHRPPPIGVL</sequence>
<evidence type="ECO:0000256" key="1">
    <source>
        <dbReference type="SAM" id="SignalP"/>
    </source>
</evidence>
<feature type="chain" id="PRO_5014992781" evidence="1">
    <location>
        <begin position="27"/>
        <end position="75"/>
    </location>
</feature>
<protein>
    <submittedName>
        <fullName evidence="2">Putative secreted protein</fullName>
    </submittedName>
</protein>
<proteinExistence type="predicted"/>
<keyword evidence="1" id="KW-0732">Signal</keyword>
<dbReference type="EMBL" id="GGFJ01013952">
    <property type="protein sequence ID" value="MBW63093.1"/>
    <property type="molecule type" value="Transcribed_RNA"/>
</dbReference>
<organism evidence="2">
    <name type="scientific">Anopheles marajoara</name>
    <dbReference type="NCBI Taxonomy" id="58244"/>
    <lineage>
        <taxon>Eukaryota</taxon>
        <taxon>Metazoa</taxon>
        <taxon>Ecdysozoa</taxon>
        <taxon>Arthropoda</taxon>
        <taxon>Hexapoda</taxon>
        <taxon>Insecta</taxon>
        <taxon>Pterygota</taxon>
        <taxon>Neoptera</taxon>
        <taxon>Endopterygota</taxon>
        <taxon>Diptera</taxon>
        <taxon>Nematocera</taxon>
        <taxon>Culicoidea</taxon>
        <taxon>Culicidae</taxon>
        <taxon>Anophelinae</taxon>
        <taxon>Anopheles</taxon>
    </lineage>
</organism>
<evidence type="ECO:0000313" key="2">
    <source>
        <dbReference type="EMBL" id="MBW63093.1"/>
    </source>
</evidence>
<dbReference type="AlphaFoldDB" id="A0A2M4CCN0"/>
<reference evidence="2" key="1">
    <citation type="submission" date="2018-01" db="EMBL/GenBank/DDBJ databases">
        <title>An insight into the sialome of Amazonian anophelines.</title>
        <authorList>
            <person name="Ribeiro J.M."/>
            <person name="Scarpassa V."/>
            <person name="Calvo E."/>
        </authorList>
    </citation>
    <scope>NUCLEOTIDE SEQUENCE</scope>
    <source>
        <tissue evidence="2">Salivary glands</tissue>
    </source>
</reference>
<feature type="signal peptide" evidence="1">
    <location>
        <begin position="1"/>
        <end position="26"/>
    </location>
</feature>